<evidence type="ECO:0000313" key="4">
    <source>
        <dbReference type="Proteomes" id="UP000663918"/>
    </source>
</evidence>
<dbReference type="InterPro" id="IPR013830">
    <property type="entry name" value="SGNH_hydro"/>
</dbReference>
<dbReference type="Proteomes" id="UP000663918">
    <property type="component" value="Chromosome"/>
</dbReference>
<dbReference type="PANTHER" id="PTHR30383:SF24">
    <property type="entry name" value="THIOESTERASE 1_PROTEASE 1_LYSOPHOSPHOLIPASE L1"/>
    <property type="match status" value="1"/>
</dbReference>
<dbReference type="RefSeq" id="WP_207932147.1">
    <property type="nucleotide sequence ID" value="NZ_CP062222.1"/>
</dbReference>
<evidence type="ECO:0000256" key="1">
    <source>
        <dbReference type="SAM" id="MobiDB-lite"/>
    </source>
</evidence>
<accession>A0A975C4S0</accession>
<gene>
    <name evidence="3" type="ORF">IFJ75_08495</name>
</gene>
<feature type="region of interest" description="Disordered" evidence="1">
    <location>
        <begin position="27"/>
        <end position="51"/>
    </location>
</feature>
<dbReference type="InterPro" id="IPR051532">
    <property type="entry name" value="Ester_Hydrolysis_Enzymes"/>
</dbReference>
<evidence type="ECO:0000259" key="2">
    <source>
        <dbReference type="Pfam" id="PF13472"/>
    </source>
</evidence>
<dbReference type="EMBL" id="CP062222">
    <property type="protein sequence ID" value="QTC92867.1"/>
    <property type="molecule type" value="Genomic_DNA"/>
</dbReference>
<proteinExistence type="predicted"/>
<dbReference type="PROSITE" id="PS51318">
    <property type="entry name" value="TAT"/>
    <property type="match status" value="1"/>
</dbReference>
<feature type="compositionally biased region" description="Pro residues" evidence="1">
    <location>
        <begin position="35"/>
        <end position="49"/>
    </location>
</feature>
<dbReference type="Pfam" id="PF13472">
    <property type="entry name" value="Lipase_GDSL_2"/>
    <property type="match status" value="1"/>
</dbReference>
<protein>
    <submittedName>
        <fullName evidence="3">Arylesterase</fullName>
    </submittedName>
</protein>
<sequence length="237" mass="24823">MTSDQTHFPRRFVLAAGGALALAGCGPREAETPAAPAPDDPAARPPGPRAAPGRIVTLFGDSITAGYGLKASDSLPAQLERAVVALGVPVRVRAAGVSGDTTAGGLARVDFSVQDDTDLCIVALGGNDLLQGVDPGETRRNLDQIIKRLQARHIPVLLAGMRAPPQYGAWAREFDQVFVDLAHEDNVPLYPFLLEGVALDRRYNQADGIHPNPVGVKIIAARLAPVVARVLAPATPS</sequence>
<dbReference type="InterPro" id="IPR036514">
    <property type="entry name" value="SGNH_hydro_sf"/>
</dbReference>
<dbReference type="Gene3D" id="3.40.50.1110">
    <property type="entry name" value="SGNH hydrolase"/>
    <property type="match status" value="1"/>
</dbReference>
<dbReference type="SUPFAM" id="SSF52266">
    <property type="entry name" value="SGNH hydrolase"/>
    <property type="match status" value="1"/>
</dbReference>
<name>A0A975C4S0_9CAUL</name>
<dbReference type="AlphaFoldDB" id="A0A975C4S0"/>
<reference evidence="3" key="1">
    <citation type="submission" date="2020-09" db="EMBL/GenBank/DDBJ databases">
        <title>Brevundimonas sp. LVF2 isolated from a puddle in Goettingen, Germany.</title>
        <authorList>
            <person name="Friedrich I."/>
            <person name="Klassen A."/>
            <person name="Hannes N."/>
            <person name="Schneider D."/>
            <person name="Hertel R."/>
            <person name="Daniel R."/>
        </authorList>
    </citation>
    <scope>NUCLEOTIDE SEQUENCE</scope>
    <source>
        <strain evidence="3">LVF2</strain>
    </source>
</reference>
<organism evidence="3 4">
    <name type="scientific">Brevundimonas goettingensis</name>
    <dbReference type="NCBI Taxonomy" id="2774190"/>
    <lineage>
        <taxon>Bacteria</taxon>
        <taxon>Pseudomonadati</taxon>
        <taxon>Pseudomonadota</taxon>
        <taxon>Alphaproteobacteria</taxon>
        <taxon>Caulobacterales</taxon>
        <taxon>Caulobacteraceae</taxon>
        <taxon>Brevundimonas</taxon>
    </lineage>
</organism>
<dbReference type="CDD" id="cd01822">
    <property type="entry name" value="Lysophospholipase_L1_like"/>
    <property type="match status" value="1"/>
</dbReference>
<feature type="domain" description="SGNH hydrolase-type esterase" evidence="2">
    <location>
        <begin position="58"/>
        <end position="217"/>
    </location>
</feature>
<dbReference type="KEGG" id="bgoe:IFJ75_08495"/>
<dbReference type="PANTHER" id="PTHR30383">
    <property type="entry name" value="THIOESTERASE 1/PROTEASE 1/LYSOPHOSPHOLIPASE L1"/>
    <property type="match status" value="1"/>
</dbReference>
<dbReference type="GO" id="GO:0004622">
    <property type="term" value="F:phosphatidylcholine lysophospholipase activity"/>
    <property type="evidence" value="ECO:0007669"/>
    <property type="project" value="TreeGrafter"/>
</dbReference>
<dbReference type="InterPro" id="IPR006311">
    <property type="entry name" value="TAT_signal"/>
</dbReference>
<keyword evidence="4" id="KW-1185">Reference proteome</keyword>
<evidence type="ECO:0000313" key="3">
    <source>
        <dbReference type="EMBL" id="QTC92867.1"/>
    </source>
</evidence>